<evidence type="ECO:0008006" key="4">
    <source>
        <dbReference type="Google" id="ProtNLM"/>
    </source>
</evidence>
<comment type="caution">
    <text evidence="2">The sequence shown here is derived from an EMBL/GenBank/DDBJ whole genome shotgun (WGS) entry which is preliminary data.</text>
</comment>
<dbReference type="HAMAP" id="MF_00055">
    <property type="entry name" value="MEMO1"/>
    <property type="match status" value="1"/>
</dbReference>
<dbReference type="EMBL" id="BMAR01000009">
    <property type="protein sequence ID" value="GFR44951.1"/>
    <property type="molecule type" value="Genomic_DNA"/>
</dbReference>
<evidence type="ECO:0000313" key="3">
    <source>
        <dbReference type="Proteomes" id="UP001054857"/>
    </source>
</evidence>
<keyword evidence="3" id="KW-1185">Reference proteome</keyword>
<evidence type="ECO:0000313" key="2">
    <source>
        <dbReference type="EMBL" id="GFR44951.1"/>
    </source>
</evidence>
<comment type="similarity">
    <text evidence="1">Belongs to the MEMO1 family.</text>
</comment>
<reference evidence="2 3" key="1">
    <citation type="journal article" date="2021" name="Sci. Rep.">
        <title>Genome sequencing of the multicellular alga Astrephomene provides insights into convergent evolution of germ-soma differentiation.</title>
        <authorList>
            <person name="Yamashita S."/>
            <person name="Yamamoto K."/>
            <person name="Matsuzaki R."/>
            <person name="Suzuki S."/>
            <person name="Yamaguchi H."/>
            <person name="Hirooka S."/>
            <person name="Minakuchi Y."/>
            <person name="Miyagishima S."/>
            <person name="Kawachi M."/>
            <person name="Toyoda A."/>
            <person name="Nozaki H."/>
        </authorList>
    </citation>
    <scope>NUCLEOTIDE SEQUENCE [LARGE SCALE GENOMIC DNA]</scope>
    <source>
        <strain evidence="2 3">NIES-4017</strain>
    </source>
</reference>
<gene>
    <name evidence="2" type="ORF">Agub_g6259</name>
</gene>
<name>A0AAD3DN56_9CHLO</name>
<protein>
    <recommendedName>
        <fullName evidence="4">Protein MEMO1</fullName>
    </recommendedName>
</protein>
<dbReference type="CDD" id="cd07361">
    <property type="entry name" value="MEMO_like"/>
    <property type="match status" value="1"/>
</dbReference>
<dbReference type="PANTHER" id="PTHR11060:SF0">
    <property type="entry name" value="PROTEIN MEMO1"/>
    <property type="match status" value="1"/>
</dbReference>
<dbReference type="InterPro" id="IPR002737">
    <property type="entry name" value="MEMO1_fam"/>
</dbReference>
<proteinExistence type="inferred from homology"/>
<dbReference type="NCBIfam" id="TIGR04336">
    <property type="entry name" value="AmmeMemoSam_B"/>
    <property type="match status" value="1"/>
</dbReference>
<dbReference type="PANTHER" id="PTHR11060">
    <property type="entry name" value="PROTEIN MEMO1"/>
    <property type="match status" value="1"/>
</dbReference>
<dbReference type="Pfam" id="PF01875">
    <property type="entry name" value="Memo"/>
    <property type="match status" value="1"/>
</dbReference>
<evidence type="ECO:0000256" key="1">
    <source>
        <dbReference type="ARBA" id="ARBA00006315"/>
    </source>
</evidence>
<accession>A0AAD3DN56</accession>
<feature type="non-terminal residue" evidence="2">
    <location>
        <position position="333"/>
    </location>
</feature>
<organism evidence="2 3">
    <name type="scientific">Astrephomene gubernaculifera</name>
    <dbReference type="NCBI Taxonomy" id="47775"/>
    <lineage>
        <taxon>Eukaryota</taxon>
        <taxon>Viridiplantae</taxon>
        <taxon>Chlorophyta</taxon>
        <taxon>core chlorophytes</taxon>
        <taxon>Chlorophyceae</taxon>
        <taxon>CS clade</taxon>
        <taxon>Chlamydomonadales</taxon>
        <taxon>Astrephomenaceae</taxon>
        <taxon>Astrephomene</taxon>
    </lineage>
</organism>
<dbReference type="Gene3D" id="3.40.830.10">
    <property type="entry name" value="LigB-like"/>
    <property type="match status" value="1"/>
</dbReference>
<dbReference type="Proteomes" id="UP001054857">
    <property type="component" value="Unassembled WGS sequence"/>
</dbReference>
<sequence>RISLPRSFLPSSSRGVERTLTLCFSLFRRANPSRMPRVRRPSHANSWYKGDAAALEAEISKWKAAVEPLPGLPARAIIGPHAGYSYCGHVMAHAYAHIDPTKFKRVFLLGPSHHVFSRKCLLSSQAVYDTPLGPMQIDSEVYGQLRATGRFEDMDLEVDEDEHSLELHTPYIVHTMRGQEFRLVPIMVGALTGEAEASYGKLLAPYLDDPTNLFVISSDFCHWGSRFSYTYYDREQGQIWESIKWLDQQGMRAIETGDPAAFASYQERYKNTICGRHPIGLFLNMLQHCRTRHRIRFTQYDQSSRCTAQSHSSVSYAAAVVSVEAGTGAAGED</sequence>
<dbReference type="AlphaFoldDB" id="A0AAD3DN56"/>